<organism evidence="1 2">
    <name type="scientific">Thalassobacillus hwangdonensis</name>
    <dbReference type="NCBI Taxonomy" id="546108"/>
    <lineage>
        <taxon>Bacteria</taxon>
        <taxon>Bacillati</taxon>
        <taxon>Bacillota</taxon>
        <taxon>Bacilli</taxon>
        <taxon>Bacillales</taxon>
        <taxon>Bacillaceae</taxon>
        <taxon>Thalassobacillus</taxon>
    </lineage>
</organism>
<name>A0ABW3L3T6_9BACI</name>
<dbReference type="EMBL" id="JBHTKL010000006">
    <property type="protein sequence ID" value="MFD1020660.1"/>
    <property type="molecule type" value="Genomic_DNA"/>
</dbReference>
<evidence type="ECO:0000313" key="1">
    <source>
        <dbReference type="EMBL" id="MFD1020660.1"/>
    </source>
</evidence>
<evidence type="ECO:0000313" key="2">
    <source>
        <dbReference type="Proteomes" id="UP001596990"/>
    </source>
</evidence>
<gene>
    <name evidence="1" type="ORF">ACFQ2J_15840</name>
</gene>
<accession>A0ABW3L3T6</accession>
<reference evidence="2" key="1">
    <citation type="journal article" date="2019" name="Int. J. Syst. Evol. Microbiol.">
        <title>The Global Catalogue of Microorganisms (GCM) 10K type strain sequencing project: providing services to taxonomists for standard genome sequencing and annotation.</title>
        <authorList>
            <consortium name="The Broad Institute Genomics Platform"/>
            <consortium name="The Broad Institute Genome Sequencing Center for Infectious Disease"/>
            <person name="Wu L."/>
            <person name="Ma J."/>
        </authorList>
    </citation>
    <scope>NUCLEOTIDE SEQUENCE [LARGE SCALE GENOMIC DNA]</scope>
    <source>
        <strain evidence="2">CCUG 56607</strain>
    </source>
</reference>
<dbReference type="Proteomes" id="UP001596990">
    <property type="component" value="Unassembled WGS sequence"/>
</dbReference>
<dbReference type="Pfam" id="PF07388">
    <property type="entry name" value="A-2_8-polyST"/>
    <property type="match status" value="1"/>
</dbReference>
<dbReference type="RefSeq" id="WP_386062754.1">
    <property type="nucleotide sequence ID" value="NZ_JBHTKL010000006.1"/>
</dbReference>
<sequence length="378" mass="43218">MKGTVLIVMSSNYQMLFSYLLSKVLRNHTIHYFLMDTKNEQINDDSRRLFSSNPPVFFEALKKDWRSLLFRNRKILKSIEKTIHELQPDHIILYKDNDHCHVKIIETAATMGSSVTMIQEGLGVYAGKSTKKLPSLSMKLLECIGYPKIWNLSQGYHPLLTTLAVGEPELLPADKKIEKCVIPIPKYPPEEWLEEIVQYLSIDRGSRLRNVALYLGQPLVKLGLADEELEKKTLQELFQLLDAKGYDILVKAHPFEPDEKYDRLSVPVTKVENSIPAELLPSLYKIRAVLTPYSSAGYNLHTWYGIPTIYLHKLLLKEPLSIANMLVGKAVTSSSECGQLMDEVNKNMTDERNVTVDSTREFKSFLDQILQPGRRGEH</sequence>
<comment type="caution">
    <text evidence="1">The sequence shown here is derived from an EMBL/GenBank/DDBJ whole genome shotgun (WGS) entry which is preliminary data.</text>
</comment>
<protein>
    <submittedName>
        <fullName evidence="1">Polysialyltransferase family glycosyltransferase</fullName>
    </submittedName>
</protein>
<dbReference type="InterPro" id="IPR010866">
    <property type="entry name" value="A-2_8-polyST"/>
</dbReference>
<proteinExistence type="predicted"/>
<keyword evidence="2" id="KW-1185">Reference proteome</keyword>